<proteinExistence type="predicted"/>
<dbReference type="AlphaFoldDB" id="A0A8X7MIB4"/>
<gene>
    <name evidence="1" type="ORF">A4X06_0g9832</name>
</gene>
<protein>
    <submittedName>
        <fullName evidence="1">Uncharacterized protein</fullName>
    </submittedName>
</protein>
<name>A0A8X7MIB4_9BASI</name>
<evidence type="ECO:0000313" key="1">
    <source>
        <dbReference type="EMBL" id="KAE8235554.1"/>
    </source>
</evidence>
<dbReference type="Proteomes" id="UP000077684">
    <property type="component" value="Unassembled WGS sequence"/>
</dbReference>
<organism evidence="1 2">
    <name type="scientific">Tilletia controversa</name>
    <name type="common">dwarf bunt fungus</name>
    <dbReference type="NCBI Taxonomy" id="13291"/>
    <lineage>
        <taxon>Eukaryota</taxon>
        <taxon>Fungi</taxon>
        <taxon>Dikarya</taxon>
        <taxon>Basidiomycota</taxon>
        <taxon>Ustilaginomycotina</taxon>
        <taxon>Exobasidiomycetes</taxon>
        <taxon>Tilletiales</taxon>
        <taxon>Tilletiaceae</taxon>
        <taxon>Tilletia</taxon>
    </lineage>
</organism>
<evidence type="ECO:0000313" key="2">
    <source>
        <dbReference type="Proteomes" id="UP000077684"/>
    </source>
</evidence>
<keyword evidence="2" id="KW-1185">Reference proteome</keyword>
<dbReference type="EMBL" id="LWDE02003434">
    <property type="protein sequence ID" value="KAE8235554.1"/>
    <property type="molecule type" value="Genomic_DNA"/>
</dbReference>
<accession>A0A8X7MIB4</accession>
<reference evidence="1" key="2">
    <citation type="journal article" date="2019" name="IMA Fungus">
        <title>Genome sequencing and comparison of five Tilletia species to identify candidate genes for the detection of regulated species infecting wheat.</title>
        <authorList>
            <person name="Nguyen H.D.T."/>
            <person name="Sultana T."/>
            <person name="Kesanakurti P."/>
            <person name="Hambleton S."/>
        </authorList>
    </citation>
    <scope>NUCLEOTIDE SEQUENCE</scope>
    <source>
        <strain evidence="1">DAOMC 236426</strain>
    </source>
</reference>
<comment type="caution">
    <text evidence="1">The sequence shown here is derived from an EMBL/GenBank/DDBJ whole genome shotgun (WGS) entry which is preliminary data.</text>
</comment>
<sequence length="179" mass="20233">MVRLLTFTTILLASLVAFTTADVWRLFVLTLNVRISFVQLDEWLRPEHDRDVPYPKLDANKGYDKFHDHINKISNYLTQASFMAQGFKQDDGLNDIYKNFHVTFESGGFSDVACQSLSDAAGELKKLGKAKETADAINEVIQHHGNLLYATTKFNDPRFPAVMMPAVKLLLAAYHSYTS</sequence>
<reference evidence="1" key="1">
    <citation type="submission" date="2016-04" db="EMBL/GenBank/DDBJ databases">
        <authorList>
            <person name="Nguyen H.D."/>
            <person name="Samba Siva P."/>
            <person name="Cullis J."/>
            <person name="Levesque C.A."/>
            <person name="Hambleton S."/>
        </authorList>
    </citation>
    <scope>NUCLEOTIDE SEQUENCE</scope>
    <source>
        <strain evidence="1">DAOMC 236426</strain>
    </source>
</reference>